<accession>A0A6P8R097</accession>
<dbReference type="GO" id="GO:0005856">
    <property type="term" value="C:cytoskeleton"/>
    <property type="evidence" value="ECO:0007669"/>
    <property type="project" value="UniProtKB-SubCell"/>
</dbReference>
<keyword evidence="8" id="KW-0206">Cytoskeleton</keyword>
<dbReference type="Pfam" id="PF14580">
    <property type="entry name" value="LRR_9"/>
    <property type="match status" value="1"/>
</dbReference>
<feature type="domain" description="CAP-Gly" evidence="10">
    <location>
        <begin position="89"/>
        <end position="135"/>
    </location>
</feature>
<name>A0A6P8R097_GEOSA</name>
<dbReference type="Gene3D" id="3.80.10.10">
    <property type="entry name" value="Ribonuclease Inhibitor"/>
    <property type="match status" value="2"/>
</dbReference>
<evidence type="ECO:0000313" key="12">
    <source>
        <dbReference type="RefSeq" id="XP_033792126.1"/>
    </source>
</evidence>
<keyword evidence="4" id="KW-0963">Cytoplasm</keyword>
<dbReference type="InterPro" id="IPR000938">
    <property type="entry name" value="CAP-Gly_domain"/>
</dbReference>
<evidence type="ECO:0000256" key="3">
    <source>
        <dbReference type="ARBA" id="ARBA00015004"/>
    </source>
</evidence>
<dbReference type="InterPro" id="IPR044079">
    <property type="entry name" value="Ubl_TBCE"/>
</dbReference>
<keyword evidence="5" id="KW-0433">Leucine-rich repeat</keyword>
<comment type="similarity">
    <text evidence="2">Belongs to the TBCE family.</text>
</comment>
<dbReference type="InterPro" id="IPR032675">
    <property type="entry name" value="LRR_dom_sf"/>
</dbReference>
<reference evidence="12" key="1">
    <citation type="submission" date="2025-08" db="UniProtKB">
        <authorList>
            <consortium name="RefSeq"/>
        </authorList>
    </citation>
    <scope>IDENTIFICATION</scope>
</reference>
<keyword evidence="11" id="KW-1185">Reference proteome</keyword>
<evidence type="ECO:0000256" key="1">
    <source>
        <dbReference type="ARBA" id="ARBA00004245"/>
    </source>
</evidence>
<dbReference type="PROSITE" id="PS00845">
    <property type="entry name" value="CAP_GLY_1"/>
    <property type="match status" value="1"/>
</dbReference>
<evidence type="ECO:0000256" key="8">
    <source>
        <dbReference type="ARBA" id="ARBA00023212"/>
    </source>
</evidence>
<evidence type="ECO:0000259" key="10">
    <source>
        <dbReference type="PROSITE" id="PS50245"/>
    </source>
</evidence>
<dbReference type="Pfam" id="PF01302">
    <property type="entry name" value="CAP_GLY"/>
    <property type="match status" value="1"/>
</dbReference>
<dbReference type="RefSeq" id="XP_033792126.1">
    <property type="nucleotide sequence ID" value="XM_033936235.1"/>
</dbReference>
<keyword evidence="6" id="KW-0677">Repeat</keyword>
<dbReference type="PANTHER" id="PTHR18849:SF0">
    <property type="entry name" value="CILIA- AND FLAGELLA-ASSOCIATED PROTEIN 410-RELATED"/>
    <property type="match status" value="1"/>
</dbReference>
<dbReference type="AlphaFoldDB" id="A0A6P8R097"/>
<dbReference type="SUPFAM" id="SSF74924">
    <property type="entry name" value="Cap-Gly domain"/>
    <property type="match status" value="1"/>
</dbReference>
<protein>
    <recommendedName>
        <fullName evidence="3">Tubulin-specific chaperone E</fullName>
    </recommendedName>
    <alternativeName>
        <fullName evidence="9">Tubulin-folding cofactor E</fullName>
    </alternativeName>
</protein>
<evidence type="ECO:0000256" key="4">
    <source>
        <dbReference type="ARBA" id="ARBA00022490"/>
    </source>
</evidence>
<dbReference type="GeneID" id="117356685"/>
<evidence type="ECO:0000256" key="5">
    <source>
        <dbReference type="ARBA" id="ARBA00022614"/>
    </source>
</evidence>
<dbReference type="InterPro" id="IPR029071">
    <property type="entry name" value="Ubiquitin-like_domsf"/>
</dbReference>
<proteinExistence type="inferred from homology"/>
<dbReference type="SMART" id="SM01052">
    <property type="entry name" value="CAP_GLY"/>
    <property type="match status" value="1"/>
</dbReference>
<gene>
    <name evidence="12" type="primary">TBCE</name>
</gene>
<keyword evidence="7" id="KW-0143">Chaperone</keyword>
<dbReference type="Gene3D" id="2.30.30.190">
    <property type="entry name" value="CAP Gly-rich-like domain"/>
    <property type="match status" value="1"/>
</dbReference>
<dbReference type="FunFam" id="3.10.20.90:FF:000173">
    <property type="entry name" value="Tubulin-specific chaperone E"/>
    <property type="match status" value="1"/>
</dbReference>
<dbReference type="Gene3D" id="3.10.20.90">
    <property type="entry name" value="Phosphatidylinositol 3-kinase Catalytic Subunit, Chain A, domain 1"/>
    <property type="match status" value="1"/>
</dbReference>
<dbReference type="CTD" id="6905"/>
<evidence type="ECO:0000313" key="11">
    <source>
        <dbReference type="Proteomes" id="UP000515159"/>
    </source>
</evidence>
<dbReference type="InterPro" id="IPR036859">
    <property type="entry name" value="CAP-Gly_dom_sf"/>
</dbReference>
<dbReference type="SUPFAM" id="SSF52047">
    <property type="entry name" value="RNI-like"/>
    <property type="match status" value="1"/>
</dbReference>
<evidence type="ECO:0000256" key="2">
    <source>
        <dbReference type="ARBA" id="ARBA00006286"/>
    </source>
</evidence>
<evidence type="ECO:0000256" key="7">
    <source>
        <dbReference type="ARBA" id="ARBA00023186"/>
    </source>
</evidence>
<dbReference type="CDD" id="cd17044">
    <property type="entry name" value="Ubl_TBCE"/>
    <property type="match status" value="1"/>
</dbReference>
<dbReference type="FunFam" id="3.80.10.10:FF:000268">
    <property type="entry name" value="Tubulin-specific chaperone E"/>
    <property type="match status" value="1"/>
</dbReference>
<dbReference type="InterPro" id="IPR000626">
    <property type="entry name" value="Ubiquitin-like_dom"/>
</dbReference>
<dbReference type="PROSITE" id="PS50245">
    <property type="entry name" value="CAP_GLY_2"/>
    <property type="match status" value="1"/>
</dbReference>
<organism evidence="11 12">
    <name type="scientific">Geotrypetes seraphini</name>
    <name type="common">Gaboon caecilian</name>
    <name type="synonym">Caecilia seraphini</name>
    <dbReference type="NCBI Taxonomy" id="260995"/>
    <lineage>
        <taxon>Eukaryota</taxon>
        <taxon>Metazoa</taxon>
        <taxon>Chordata</taxon>
        <taxon>Craniata</taxon>
        <taxon>Vertebrata</taxon>
        <taxon>Euteleostomi</taxon>
        <taxon>Amphibia</taxon>
        <taxon>Gymnophiona</taxon>
        <taxon>Geotrypetes</taxon>
    </lineage>
</organism>
<evidence type="ECO:0000256" key="9">
    <source>
        <dbReference type="ARBA" id="ARBA00030180"/>
    </source>
</evidence>
<evidence type="ECO:0000256" key="6">
    <source>
        <dbReference type="ARBA" id="ARBA00022737"/>
    </source>
</evidence>
<dbReference type="PANTHER" id="PTHR18849">
    <property type="entry name" value="LEUCINE RICH REPEAT PROTEIN"/>
    <property type="match status" value="1"/>
</dbReference>
<dbReference type="SUPFAM" id="SSF54236">
    <property type="entry name" value="Ubiquitin-like"/>
    <property type="match status" value="1"/>
</dbReference>
<dbReference type="GO" id="GO:0007010">
    <property type="term" value="P:cytoskeleton organization"/>
    <property type="evidence" value="ECO:0007669"/>
    <property type="project" value="TreeGrafter"/>
</dbReference>
<dbReference type="Pfam" id="PF14560">
    <property type="entry name" value="Ubiquitin_2"/>
    <property type="match status" value="1"/>
</dbReference>
<sequence length="527" mass="59854">MKRIGGGIWTSWRIPGLNQVGQTGWTIRVFIRRHLLCYYETVNNDDGVLHSYSVIFSLGSFMMNSIVPPDAKGRRIICDGDYATVRYVGPVPPSPELWLGVEWDNPQRGKHSGCHQGTQYFICSQLNKLTEISLRECVVCDSGQKGEIFQTCPNIMSLNLSKNLLSWDKVADIACQLKKLEILDLSENKLGVPSDLVSFTSAFINLRVLCLNGTGVMWTEVLMYSPMWPLLEELYLASNNITVLERPVNTLQSLKILDLLNNKLIDENQLQHIAYLPRLEQLIISNTGISSIHFPDVGYGCKSAMFPSLRSLAVNNNKIADWSFINELDKLQCLQSLNCKNNPIMESNKNIETVKQLIIAKIGNLKFLDKSEILPKERQGAELDYRKIFGNDWLQAGGHQNPEKNRPNEEFLADHPRYKLLCSKYGAPEEGELKQEKPFTLKNQLLTLTIVCPDKPNQKPIEKKLPDSMTIQKVKGLLHRLLRIPGSNLRLSYKSTKMESREITLQNDLKSLAFYSVENGDCILVRW</sequence>
<comment type="subcellular location">
    <subcellularLocation>
        <location evidence="1">Cytoplasm</location>
        <location evidence="1">Cytoskeleton</location>
    </subcellularLocation>
</comment>
<dbReference type="Proteomes" id="UP000515159">
    <property type="component" value="Chromosome 3"/>
</dbReference>